<keyword evidence="3" id="KW-1185">Reference proteome</keyword>
<dbReference type="Proteomes" id="UP001320245">
    <property type="component" value="Unassembled WGS sequence"/>
</dbReference>
<feature type="region of interest" description="Disordered" evidence="1">
    <location>
        <begin position="182"/>
        <end position="256"/>
    </location>
</feature>
<organism evidence="2 3">
    <name type="scientific">Cytospora paraplurivora</name>
    <dbReference type="NCBI Taxonomy" id="2898453"/>
    <lineage>
        <taxon>Eukaryota</taxon>
        <taxon>Fungi</taxon>
        <taxon>Dikarya</taxon>
        <taxon>Ascomycota</taxon>
        <taxon>Pezizomycotina</taxon>
        <taxon>Sordariomycetes</taxon>
        <taxon>Sordariomycetidae</taxon>
        <taxon>Diaporthales</taxon>
        <taxon>Cytosporaceae</taxon>
        <taxon>Cytospora</taxon>
    </lineage>
</organism>
<evidence type="ECO:0000313" key="2">
    <source>
        <dbReference type="EMBL" id="KAK7741820.1"/>
    </source>
</evidence>
<dbReference type="EMBL" id="JAJSPL020000017">
    <property type="protein sequence ID" value="KAK7741820.1"/>
    <property type="molecule type" value="Genomic_DNA"/>
</dbReference>
<dbReference type="AlphaFoldDB" id="A0AAN9YFW1"/>
<evidence type="ECO:0000256" key="1">
    <source>
        <dbReference type="SAM" id="MobiDB-lite"/>
    </source>
</evidence>
<evidence type="ECO:0000313" key="3">
    <source>
        <dbReference type="Proteomes" id="UP001320245"/>
    </source>
</evidence>
<reference evidence="2 3" key="1">
    <citation type="journal article" date="2023" name="PLoS ONE">
        <title>Cytospora paraplurivora sp. nov. isolated from orchards with fruit tree decline syndrome in Ontario, Canada.</title>
        <authorList>
            <person name="Ilyukhin E."/>
            <person name="Nguyen H.D.T."/>
            <person name="Castle A.J."/>
            <person name="Ellouze W."/>
        </authorList>
    </citation>
    <scope>NUCLEOTIDE SEQUENCE [LARGE SCALE GENOMIC DNA]</scope>
    <source>
        <strain evidence="2 3">FDS-564</strain>
    </source>
</reference>
<comment type="caution">
    <text evidence="2">The sequence shown here is derived from an EMBL/GenBank/DDBJ whole genome shotgun (WGS) entry which is preliminary data.</text>
</comment>
<accession>A0AAN9YFW1</accession>
<name>A0AAN9YFW1_9PEZI</name>
<proteinExistence type="predicted"/>
<sequence length="256" mass="29310">MSSEQHRHHHHTLRALVPRAGFLWEDPRSVLGKCRKDRTVLDALRSASGYTPREVQQILADLFDMAEADAQAGKIDQYSYEEEDEDKKSKLYWVSTLRDRLRWAQHLEDDLFVLLFLRLYDARRAWHENPREPFNTNAKPILNLKTEEHGVLARAIDRFHAAASDGWVGCDDELFQWAQPPRVEGEEEEEERTGDDPVAAAPHTQGMGALAAAGEPHPQTPLELGGAEEEEENGRVREVRKRLARTSLVEEMEVDE</sequence>
<protein>
    <submittedName>
        <fullName evidence="2">Uncharacterized protein</fullName>
    </submittedName>
</protein>
<gene>
    <name evidence="2" type="ORF">SLS53_004884</name>
</gene>